<feature type="binding site" evidence="2">
    <location>
        <position position="96"/>
    </location>
    <ligand>
        <name>substrate</name>
    </ligand>
</feature>
<dbReference type="Gene3D" id="3.40.50.1820">
    <property type="entry name" value="alpha/beta hydrolase"/>
    <property type="match status" value="1"/>
</dbReference>
<gene>
    <name evidence="4" type="ORF">CYJ25_04925</name>
</gene>
<dbReference type="Pfam" id="PF05448">
    <property type="entry name" value="AXE1"/>
    <property type="match status" value="1"/>
</dbReference>
<dbReference type="RefSeq" id="WP_101628083.1">
    <property type="nucleotide sequence ID" value="NZ_PKKJ01000004.1"/>
</dbReference>
<dbReference type="GO" id="GO:0005976">
    <property type="term" value="P:polysaccharide metabolic process"/>
    <property type="evidence" value="ECO:0007669"/>
    <property type="project" value="TreeGrafter"/>
</dbReference>
<dbReference type="PANTHER" id="PTHR40111">
    <property type="entry name" value="CEPHALOSPORIN-C DEACETYLASE"/>
    <property type="match status" value="1"/>
</dbReference>
<dbReference type="Proteomes" id="UP000234545">
    <property type="component" value="Unassembled WGS sequence"/>
</dbReference>
<feature type="active site" description="Nucleophile" evidence="1">
    <location>
        <position position="191"/>
    </location>
</feature>
<accession>A0A2I1I5E5</accession>
<evidence type="ECO:0000259" key="3">
    <source>
        <dbReference type="Pfam" id="PF05448"/>
    </source>
</evidence>
<feature type="domain" description="Acetyl xylan esterase" evidence="3">
    <location>
        <begin position="4"/>
        <end position="332"/>
    </location>
</feature>
<sequence length="339" mass="37763">MSTFFDLDRDQLETYRPDSFEPADFDEFWATTLEENPFDPRSVQIEEVTDLVVKTHRVFDVTFGGYAGDPIKAWLTIPATAQPGEELPTIVEFRGYGGGRGLPYEHLGWAGAGFAHLVMDNRGQGGNWGTGADTVDPHPLGVGQFGLMTRGIEDPHDYYFRRIYIDAHHAVEATAHLPHCDEKRIIVTGQSQGGTLSVVAGVLNPRVLATMPDVAWMADFRRAVGLSEHTPYQEVVRYLSVFRGRDEMVFETLAYFDIVSLGKRATIPALFSTGLMDICCPPSTVYAAKNWWGEKVVEAGGQRPSAQIDAHAFNEHEGGGLYQWHRQVLWVKDFLGLVD</sequence>
<dbReference type="PANTHER" id="PTHR40111:SF1">
    <property type="entry name" value="CEPHALOSPORIN-C DEACETYLASE"/>
    <property type="match status" value="1"/>
</dbReference>
<evidence type="ECO:0000313" key="5">
    <source>
        <dbReference type="Proteomes" id="UP000234545"/>
    </source>
</evidence>
<name>A0A2I1I5E5_9ACTO</name>
<dbReference type="SUPFAM" id="SSF53474">
    <property type="entry name" value="alpha/beta-Hydrolases"/>
    <property type="match status" value="1"/>
</dbReference>
<dbReference type="GO" id="GO:0052689">
    <property type="term" value="F:carboxylic ester hydrolase activity"/>
    <property type="evidence" value="ECO:0007669"/>
    <property type="project" value="TreeGrafter"/>
</dbReference>
<dbReference type="InterPro" id="IPR029058">
    <property type="entry name" value="AB_hydrolase_fold"/>
</dbReference>
<dbReference type="EMBL" id="PKKJ01000004">
    <property type="protein sequence ID" value="PKY66321.1"/>
    <property type="molecule type" value="Genomic_DNA"/>
</dbReference>
<feature type="active site" description="Charge relay system" evidence="1">
    <location>
        <position position="277"/>
    </location>
</feature>
<evidence type="ECO:0000256" key="2">
    <source>
        <dbReference type="PIRSR" id="PIRSR639069-2"/>
    </source>
</evidence>
<dbReference type="InterPro" id="IPR008391">
    <property type="entry name" value="AXE1_dom"/>
</dbReference>
<dbReference type="AlphaFoldDB" id="A0A2I1I5E5"/>
<feature type="active site" description="Charge relay system" evidence="1">
    <location>
        <position position="316"/>
    </location>
</feature>
<protein>
    <submittedName>
        <fullName evidence="4">Acetylxylan esterase</fullName>
    </submittedName>
</protein>
<comment type="caution">
    <text evidence="4">The sequence shown here is derived from an EMBL/GenBank/DDBJ whole genome shotgun (WGS) entry which is preliminary data.</text>
</comment>
<reference evidence="4 5" key="1">
    <citation type="submission" date="2017-12" db="EMBL/GenBank/DDBJ databases">
        <title>Phylogenetic diversity of female urinary microbiome.</title>
        <authorList>
            <person name="Thomas-White K."/>
            <person name="Wolfe A.J."/>
        </authorList>
    </citation>
    <scope>NUCLEOTIDE SEQUENCE [LARGE SCALE GENOMIC DNA]</scope>
    <source>
        <strain evidence="4 5">UMB0250</strain>
    </source>
</reference>
<evidence type="ECO:0000313" key="4">
    <source>
        <dbReference type="EMBL" id="PKY66321.1"/>
    </source>
</evidence>
<dbReference type="OrthoDB" id="9770528at2"/>
<evidence type="ECO:0000256" key="1">
    <source>
        <dbReference type="PIRSR" id="PIRSR639069-1"/>
    </source>
</evidence>
<organism evidence="4 5">
    <name type="scientific">Schaalia turicensis</name>
    <dbReference type="NCBI Taxonomy" id="131111"/>
    <lineage>
        <taxon>Bacteria</taxon>
        <taxon>Bacillati</taxon>
        <taxon>Actinomycetota</taxon>
        <taxon>Actinomycetes</taxon>
        <taxon>Actinomycetales</taxon>
        <taxon>Actinomycetaceae</taxon>
        <taxon>Schaalia</taxon>
    </lineage>
</organism>
<proteinExistence type="predicted"/>
<dbReference type="InterPro" id="IPR039069">
    <property type="entry name" value="CE7"/>
</dbReference>